<evidence type="ECO:0000313" key="1">
    <source>
        <dbReference type="EMBL" id="MBE0463127.1"/>
    </source>
</evidence>
<dbReference type="InterPro" id="IPR043472">
    <property type="entry name" value="Macro_dom-like"/>
</dbReference>
<dbReference type="Gene3D" id="3.40.220.10">
    <property type="entry name" value="Leucine Aminopeptidase, subunit E, domain 1"/>
    <property type="match status" value="1"/>
</dbReference>
<sequence length="153" mass="16909">MKTWQLNKTEISVHQADVPLSIENAYAKPATQEHINALGIGVIGEAWLVSQPFQEGPAVIKFAPPQSSDSDTKTLALWAKCYRKMIVVAEREEFTALSIPLPGASPHIQGSEEAVREAVLALSEQLQRAKHLKRLYLYASNDESVWALLKSNS</sequence>
<dbReference type="EMBL" id="RRZB01000012">
    <property type="protein sequence ID" value="MBE0463127.1"/>
    <property type="molecule type" value="Genomic_DNA"/>
</dbReference>
<organism evidence="1 2">
    <name type="scientific">Halomonas colorata</name>
    <dbReference type="NCBI Taxonomy" id="2742615"/>
    <lineage>
        <taxon>Bacteria</taxon>
        <taxon>Pseudomonadati</taxon>
        <taxon>Pseudomonadota</taxon>
        <taxon>Gammaproteobacteria</taxon>
        <taxon>Oceanospirillales</taxon>
        <taxon>Halomonadaceae</taxon>
        <taxon>Halomonas</taxon>
    </lineage>
</organism>
<keyword evidence="2" id="KW-1185">Reference proteome</keyword>
<gene>
    <name evidence="1" type="ORF">EI547_06600</name>
</gene>
<evidence type="ECO:0008006" key="3">
    <source>
        <dbReference type="Google" id="ProtNLM"/>
    </source>
</evidence>
<dbReference type="RefSeq" id="WP_192537695.1">
    <property type="nucleotide sequence ID" value="NZ_RRZB01000012.1"/>
</dbReference>
<proteinExistence type="predicted"/>
<dbReference type="SUPFAM" id="SSF52949">
    <property type="entry name" value="Macro domain-like"/>
    <property type="match status" value="1"/>
</dbReference>
<reference evidence="1 2" key="1">
    <citation type="submission" date="2020-07" db="EMBL/GenBank/DDBJ databases">
        <title>Halophilic bacteria isolated from french cheeses.</title>
        <authorList>
            <person name="Kothe C.I."/>
            <person name="Farah-Kraiem B."/>
            <person name="Renault P."/>
            <person name="Dridi B."/>
        </authorList>
    </citation>
    <scope>NUCLEOTIDE SEQUENCE [LARGE SCALE GENOMIC DNA]</scope>
    <source>
        <strain evidence="1 2">FME20</strain>
    </source>
</reference>
<name>A0ABR9FWV4_9GAMM</name>
<protein>
    <recommendedName>
        <fullName evidence="3">RNase H type-1 domain-containing protein</fullName>
    </recommendedName>
</protein>
<dbReference type="Proteomes" id="UP001645038">
    <property type="component" value="Unassembled WGS sequence"/>
</dbReference>
<comment type="caution">
    <text evidence="1">The sequence shown here is derived from an EMBL/GenBank/DDBJ whole genome shotgun (WGS) entry which is preliminary data.</text>
</comment>
<evidence type="ECO:0000313" key="2">
    <source>
        <dbReference type="Proteomes" id="UP001645038"/>
    </source>
</evidence>
<accession>A0ABR9FWV4</accession>